<dbReference type="OrthoDB" id="3563387at2759"/>
<accession>S3D313</accession>
<keyword evidence="2" id="KW-1185">Reference proteome</keyword>
<evidence type="ECO:0000313" key="1">
    <source>
        <dbReference type="EMBL" id="EPE26446.1"/>
    </source>
</evidence>
<reference evidence="1 2" key="1">
    <citation type="journal article" date="2013" name="BMC Genomics">
        <title>Genomics-driven discovery of the pneumocandin biosynthetic gene cluster in the fungus Glarea lozoyensis.</title>
        <authorList>
            <person name="Chen L."/>
            <person name="Yue Q."/>
            <person name="Zhang X."/>
            <person name="Xiang M."/>
            <person name="Wang C."/>
            <person name="Li S."/>
            <person name="Che Y."/>
            <person name="Ortiz-Lopez F.J."/>
            <person name="Bills G.F."/>
            <person name="Liu X."/>
            <person name="An Z."/>
        </authorList>
    </citation>
    <scope>NUCLEOTIDE SEQUENCE [LARGE SCALE GENOMIC DNA]</scope>
    <source>
        <strain evidence="2">ATCC 20868 / MF5171</strain>
    </source>
</reference>
<dbReference type="KEGG" id="glz:GLAREA_02359"/>
<dbReference type="STRING" id="1116229.S3D313"/>
<name>S3D313_GLAL2</name>
<sequence length="316" mass="36487">MPYSKIPVLLSRIDQDINPNRVVEHYIDRWHQIVSNYSGRFLTKEEDKLVALSGLAKVYTPLLGDEYIAGIWRSRIFTELLWHAETESFPETERPLRYRAPSWSWASIDAHITCHHALSPSDLRGQTCCTVLEAQVETLGHDTTGQVKGGFLRVSGVLRPCHFWTQPKDLRPQVLLDTTDHIAEIVLTDFFPIILEAMFDHPSEIDDSIQLYCLPVLHSVRSNFRGMVVRAGSTPETFERVGMFYTSISEDDGLETFAKFVIVMFEIPESFLDHPDPYERWRRLVAEEYQKTGYVRQSPELIEGLKRMECREIVIV</sequence>
<dbReference type="PANTHER" id="PTHR33112">
    <property type="entry name" value="DOMAIN PROTEIN, PUTATIVE-RELATED"/>
    <property type="match status" value="1"/>
</dbReference>
<dbReference type="HOGENOM" id="CLU_880147_0_0_1"/>
<dbReference type="RefSeq" id="XP_008085636.1">
    <property type="nucleotide sequence ID" value="XM_008087445.1"/>
</dbReference>
<dbReference type="Proteomes" id="UP000016922">
    <property type="component" value="Unassembled WGS sequence"/>
</dbReference>
<dbReference type="PANTHER" id="PTHR33112:SF10">
    <property type="entry name" value="TOL"/>
    <property type="match status" value="1"/>
</dbReference>
<proteinExistence type="predicted"/>
<gene>
    <name evidence="1" type="ORF">GLAREA_02359</name>
</gene>
<protein>
    <submittedName>
        <fullName evidence="1">Uncharacterized protein</fullName>
    </submittedName>
</protein>
<evidence type="ECO:0000313" key="2">
    <source>
        <dbReference type="Proteomes" id="UP000016922"/>
    </source>
</evidence>
<dbReference type="EMBL" id="KE145370">
    <property type="protein sequence ID" value="EPE26446.1"/>
    <property type="molecule type" value="Genomic_DNA"/>
</dbReference>
<dbReference type="AlphaFoldDB" id="S3D313"/>
<dbReference type="GeneID" id="19461416"/>
<organism evidence="1 2">
    <name type="scientific">Glarea lozoyensis (strain ATCC 20868 / MF5171)</name>
    <dbReference type="NCBI Taxonomy" id="1116229"/>
    <lineage>
        <taxon>Eukaryota</taxon>
        <taxon>Fungi</taxon>
        <taxon>Dikarya</taxon>
        <taxon>Ascomycota</taxon>
        <taxon>Pezizomycotina</taxon>
        <taxon>Leotiomycetes</taxon>
        <taxon>Helotiales</taxon>
        <taxon>Helotiaceae</taxon>
        <taxon>Glarea</taxon>
    </lineage>
</organism>